<feature type="region of interest" description="Disordered" evidence="1">
    <location>
        <begin position="23"/>
        <end position="73"/>
    </location>
</feature>
<proteinExistence type="predicted"/>
<protein>
    <recommendedName>
        <fullName evidence="6">Secreted protein</fullName>
    </recommendedName>
</protein>
<keyword evidence="2" id="KW-0812">Transmembrane</keyword>
<feature type="chain" id="PRO_5046328581" description="Secreted protein" evidence="3">
    <location>
        <begin position="25"/>
        <end position="153"/>
    </location>
</feature>
<keyword evidence="5" id="KW-1185">Reference proteome</keyword>
<name>A0ABY3DYK3_9CORY</name>
<feature type="compositionally biased region" description="Basic and acidic residues" evidence="1">
    <location>
        <begin position="88"/>
        <end position="100"/>
    </location>
</feature>
<evidence type="ECO:0000313" key="4">
    <source>
        <dbReference type="EMBL" id="TSJ71191.1"/>
    </source>
</evidence>
<dbReference type="Proteomes" id="UP000320747">
    <property type="component" value="Unassembled WGS sequence"/>
</dbReference>
<feature type="region of interest" description="Disordered" evidence="1">
    <location>
        <begin position="83"/>
        <end position="102"/>
    </location>
</feature>
<evidence type="ECO:0000256" key="2">
    <source>
        <dbReference type="SAM" id="Phobius"/>
    </source>
</evidence>
<dbReference type="EMBL" id="VMHH01000011">
    <property type="protein sequence ID" value="TSJ71191.1"/>
    <property type="molecule type" value="Genomic_DNA"/>
</dbReference>
<dbReference type="RefSeq" id="WP_154880404.1">
    <property type="nucleotide sequence ID" value="NZ_JAADJX010000001.1"/>
</dbReference>
<evidence type="ECO:0000313" key="5">
    <source>
        <dbReference type="Proteomes" id="UP000320747"/>
    </source>
</evidence>
<feature type="signal peptide" evidence="3">
    <location>
        <begin position="1"/>
        <end position="24"/>
    </location>
</feature>
<keyword evidence="2" id="KW-0472">Membrane</keyword>
<comment type="caution">
    <text evidence="4">The sequence shown here is derived from an EMBL/GenBank/DDBJ whole genome shotgun (WGS) entry which is preliminary data.</text>
</comment>
<evidence type="ECO:0008006" key="6">
    <source>
        <dbReference type="Google" id="ProtNLM"/>
    </source>
</evidence>
<accession>A0ABY3DYK3</accession>
<sequence>MKRTATAALAAATAMSLAVAPAFAEESAPNGENDTTPNATDEENGGSSSQGESKEGEKTGSSDISDEAAKDYFDANKDKATGIVKSSTEGKEGEDPKELSDAFLSSIKSDKANEWEPGKTANILLGTGIGAVVLGLLAAVAAGGVIPGLNLPF</sequence>
<keyword evidence="3" id="KW-0732">Signal</keyword>
<keyword evidence="2" id="KW-1133">Transmembrane helix</keyword>
<gene>
    <name evidence="4" type="ORF">FPH17_10425</name>
</gene>
<evidence type="ECO:0000256" key="1">
    <source>
        <dbReference type="SAM" id="MobiDB-lite"/>
    </source>
</evidence>
<feature type="compositionally biased region" description="Polar residues" evidence="1">
    <location>
        <begin position="30"/>
        <end position="39"/>
    </location>
</feature>
<reference evidence="4 5" key="1">
    <citation type="submission" date="2019-07" db="EMBL/GenBank/DDBJ databases">
        <title>Draft genome of Corynebacterium godavarianum and other related strains.</title>
        <authorList>
            <person name="Bernier A.-M."/>
            <person name="Bernard K."/>
        </authorList>
    </citation>
    <scope>NUCLEOTIDE SEQUENCE [LARGE SCALE GENOMIC DNA]</scope>
    <source>
        <strain evidence="4 5">LMG 29598</strain>
    </source>
</reference>
<evidence type="ECO:0000256" key="3">
    <source>
        <dbReference type="SAM" id="SignalP"/>
    </source>
</evidence>
<organism evidence="4 5">
    <name type="scientific">Corynebacterium godavarianum</name>
    <dbReference type="NCBI Taxonomy" id="2054421"/>
    <lineage>
        <taxon>Bacteria</taxon>
        <taxon>Bacillati</taxon>
        <taxon>Actinomycetota</taxon>
        <taxon>Actinomycetes</taxon>
        <taxon>Mycobacteriales</taxon>
        <taxon>Corynebacteriaceae</taxon>
        <taxon>Corynebacterium</taxon>
    </lineage>
</organism>
<feature type="transmembrane region" description="Helical" evidence="2">
    <location>
        <begin position="123"/>
        <end position="149"/>
    </location>
</feature>